<gene>
    <name evidence="1" type="ORF">WDS16_21770</name>
</gene>
<name>A0ABZ2PL08_9NOCA</name>
<protein>
    <submittedName>
        <fullName evidence="1">Uncharacterized protein</fullName>
    </submittedName>
</protein>
<evidence type="ECO:0000313" key="1">
    <source>
        <dbReference type="EMBL" id="WXG67823.1"/>
    </source>
</evidence>
<dbReference type="Proteomes" id="UP001432000">
    <property type="component" value="Chromosome"/>
</dbReference>
<sequence>MRHNSEDSCEGTLVIHAVGDAECTEPACVDLEYVRHSLVLECEEITGGCRCIGEVELIRAS</sequence>
<accession>A0ABZ2PL08</accession>
<evidence type="ECO:0000313" key="2">
    <source>
        <dbReference type="Proteomes" id="UP001432000"/>
    </source>
</evidence>
<dbReference type="EMBL" id="CP147846">
    <property type="protein sequence ID" value="WXG67823.1"/>
    <property type="molecule type" value="Genomic_DNA"/>
</dbReference>
<dbReference type="RefSeq" id="WP_338887626.1">
    <property type="nucleotide sequence ID" value="NZ_CP147846.1"/>
</dbReference>
<reference evidence="1 2" key="1">
    <citation type="submission" date="2024-03" db="EMBL/GenBank/DDBJ databases">
        <title>Natural products discovery in diverse microorganisms through a two-stage MS feature dereplication strategy.</title>
        <authorList>
            <person name="Zhang R."/>
        </authorList>
    </citation>
    <scope>NUCLEOTIDE SEQUENCE [LARGE SCALE GENOMIC DNA]</scope>
    <source>
        <strain evidence="1 2">18930</strain>
    </source>
</reference>
<organism evidence="1 2">
    <name type="scientific">Rhodococcus sovatensis</name>
    <dbReference type="NCBI Taxonomy" id="1805840"/>
    <lineage>
        <taxon>Bacteria</taxon>
        <taxon>Bacillati</taxon>
        <taxon>Actinomycetota</taxon>
        <taxon>Actinomycetes</taxon>
        <taxon>Mycobacteriales</taxon>
        <taxon>Nocardiaceae</taxon>
        <taxon>Rhodococcus</taxon>
    </lineage>
</organism>
<keyword evidence="2" id="KW-1185">Reference proteome</keyword>
<proteinExistence type="predicted"/>